<evidence type="ECO:0000313" key="2">
    <source>
        <dbReference type="EMBL" id="TNY19815.1"/>
    </source>
</evidence>
<feature type="compositionally biased region" description="Low complexity" evidence="1">
    <location>
        <begin position="942"/>
        <end position="952"/>
    </location>
</feature>
<sequence length="999" mass="105460">MTAVLAPPVPWVQSYAVELAENQQGPGPEAAADDALARARQIADSLSKLEGRRKDAVEAAQVEQVEREDRPSSLAPTLPPKDDAGAAVSAADATAAVARTRPQESNSSSVNRASTATLDSMLTSGDTVYEDAQEDMIADGEEHAALPSLHLFELTRSPVLFGMTLPASVEPVETSRAELQHSPLQQHGPATRSTFEEQAILLQRRATLQAQAESARRANVRQSFPVRPNDVSPALGSARRHSAVPSSTQVPIATRRASTAAMAPVTPPRPQGHLKPLVLTPTRTVQAPLTSPSPTTPPRRRASVGFPERGSFALMRQGSTMSDISPSDRSTSSPRSPSKRRSIGYVDSHDTAGRRGRTASQDTTGAYSTDDSALSRSSSFPQPESPDSSVEGWSDEKDAHGAGMTRAGLRGSLRLSDDEWERDHPRKSSRTGSLEMVEEDAALEQKTPMPESSSSVGLAPAIDFTAATPSTVHAPGSPATVTSPPLAPHKAKYDEHWVGGTVSDSAAEESDAAPPSRASPNDSPVNPTRSASQMPRKGKPIVIQSVTARSSAANARRSQRLSQIEPPVGEGGQRLSRVSRRLSSGPGGTPPPAASPRQQPATHSPDHTQRRLSSPRAHVQTSQTLSGLAIWPPPAETKTMTLARPFAYASDAESAAGLSGRESETDDEAFGAKRSSARTGRRRPSFEPRNPRAAPEDEEYGPESWLEVLLTEEPPARTSRRSSSISHADPRRGSLTGATSETLSRKGSAPALDGTPSASSRKSGGLTKKLLGGLRTKAPEVSSPSKKPVSIAPQHGGSRRAPVKPRPIVSGPLELEAASTAMAAQRSTGSLGSATSLDFAGAGTTTRSSSAMSNRVGGRPMVHYASVGAAAYVRQATFADDSREELASLHFDSEDDLRASLDAVFLRRSPKGTTAAGDVPPALPSKNWHRRYGSVSSIETLSSTTGSVMSSSGRGGHSRRGSLSDGSLAFPSASRAVNVERLASTERSRDVWRAQALER</sequence>
<feature type="region of interest" description="Disordered" evidence="1">
    <location>
        <begin position="317"/>
        <end position="636"/>
    </location>
</feature>
<feature type="compositionally biased region" description="Polar residues" evidence="1">
    <location>
        <begin position="825"/>
        <end position="836"/>
    </location>
</feature>
<feature type="compositionally biased region" description="Low complexity" evidence="1">
    <location>
        <begin position="322"/>
        <end position="336"/>
    </location>
</feature>
<feature type="region of interest" description="Disordered" evidence="1">
    <location>
        <begin position="651"/>
        <end position="855"/>
    </location>
</feature>
<feature type="compositionally biased region" description="Low complexity" evidence="1">
    <location>
        <begin position="573"/>
        <end position="584"/>
    </location>
</feature>
<name>A0A5C5FT58_9BASI</name>
<feature type="compositionally biased region" description="Low complexity" evidence="1">
    <location>
        <begin position="548"/>
        <end position="562"/>
    </location>
</feature>
<evidence type="ECO:0000313" key="3">
    <source>
        <dbReference type="Proteomes" id="UP000311382"/>
    </source>
</evidence>
<dbReference type="AlphaFoldDB" id="A0A5C5FT58"/>
<feature type="compositionally biased region" description="Low complexity" evidence="1">
    <location>
        <begin position="368"/>
        <end position="379"/>
    </location>
</feature>
<feature type="compositionally biased region" description="Low complexity" evidence="1">
    <location>
        <begin position="512"/>
        <end position="524"/>
    </location>
</feature>
<accession>A0A5C5FT58</accession>
<dbReference type="OrthoDB" id="2529160at2759"/>
<feature type="compositionally biased region" description="Polar residues" evidence="1">
    <location>
        <begin position="103"/>
        <end position="114"/>
    </location>
</feature>
<keyword evidence="3" id="KW-1185">Reference proteome</keyword>
<feature type="compositionally biased region" description="Polar residues" evidence="1">
    <location>
        <begin position="358"/>
        <end position="367"/>
    </location>
</feature>
<comment type="caution">
    <text evidence="2">The sequence shown here is derived from an EMBL/GenBank/DDBJ whole genome shotgun (WGS) entry which is preliminary data.</text>
</comment>
<gene>
    <name evidence="2" type="ORF">DMC30DRAFT_287504</name>
</gene>
<feature type="region of interest" description="Disordered" evidence="1">
    <location>
        <begin position="942"/>
        <end position="999"/>
    </location>
</feature>
<evidence type="ECO:0008006" key="4">
    <source>
        <dbReference type="Google" id="ProtNLM"/>
    </source>
</evidence>
<feature type="compositionally biased region" description="Basic and acidic residues" evidence="1">
    <location>
        <begin position="415"/>
        <end position="426"/>
    </location>
</feature>
<organism evidence="2 3">
    <name type="scientific">Rhodotorula diobovata</name>
    <dbReference type="NCBI Taxonomy" id="5288"/>
    <lineage>
        <taxon>Eukaryota</taxon>
        <taxon>Fungi</taxon>
        <taxon>Dikarya</taxon>
        <taxon>Basidiomycota</taxon>
        <taxon>Pucciniomycotina</taxon>
        <taxon>Microbotryomycetes</taxon>
        <taxon>Sporidiobolales</taxon>
        <taxon>Sporidiobolaceae</taxon>
        <taxon>Rhodotorula</taxon>
    </lineage>
</organism>
<dbReference type="EMBL" id="SOZI01000084">
    <property type="protein sequence ID" value="TNY19815.1"/>
    <property type="molecule type" value="Genomic_DNA"/>
</dbReference>
<feature type="region of interest" description="Disordered" evidence="1">
    <location>
        <begin position="225"/>
        <end position="305"/>
    </location>
</feature>
<evidence type="ECO:0000256" key="1">
    <source>
        <dbReference type="SAM" id="MobiDB-lite"/>
    </source>
</evidence>
<feature type="region of interest" description="Disordered" evidence="1">
    <location>
        <begin position="51"/>
        <end position="114"/>
    </location>
</feature>
<feature type="region of interest" description="Disordered" evidence="1">
    <location>
        <begin position="910"/>
        <end position="929"/>
    </location>
</feature>
<feature type="compositionally biased region" description="Basic and acidic residues" evidence="1">
    <location>
        <begin position="983"/>
        <end position="999"/>
    </location>
</feature>
<reference evidence="2 3" key="1">
    <citation type="submission" date="2019-03" db="EMBL/GenBank/DDBJ databases">
        <title>Rhodosporidium diobovatum UCD-FST 08-225 genome sequencing, assembly, and annotation.</title>
        <authorList>
            <person name="Fakankun I.U."/>
            <person name="Fristensky B."/>
            <person name="Levin D.B."/>
        </authorList>
    </citation>
    <scope>NUCLEOTIDE SEQUENCE [LARGE SCALE GENOMIC DNA]</scope>
    <source>
        <strain evidence="2 3">UCD-FST 08-225</strain>
    </source>
</reference>
<protein>
    <recommendedName>
        <fullName evidence="4">Proteophosphoglycan ppg4</fullName>
    </recommendedName>
</protein>
<feature type="compositionally biased region" description="Low complexity" evidence="1">
    <location>
        <begin position="85"/>
        <end position="98"/>
    </location>
</feature>
<dbReference type="Proteomes" id="UP000311382">
    <property type="component" value="Unassembled WGS sequence"/>
</dbReference>
<feature type="compositionally biased region" description="Polar residues" evidence="1">
    <location>
        <begin position="843"/>
        <end position="853"/>
    </location>
</feature>
<proteinExistence type="predicted"/>
<feature type="compositionally biased region" description="Low complexity" evidence="1">
    <location>
        <begin position="759"/>
        <end position="790"/>
    </location>
</feature>